<dbReference type="EMBL" id="JACQXR010000056">
    <property type="protein sequence ID" value="MBI4726514.1"/>
    <property type="molecule type" value="Genomic_DNA"/>
</dbReference>
<comment type="caution">
    <text evidence="2">The sequence shown here is derived from an EMBL/GenBank/DDBJ whole genome shotgun (WGS) entry which is preliminary data.</text>
</comment>
<feature type="chain" id="PRO_5037504265" evidence="1">
    <location>
        <begin position="22"/>
        <end position="283"/>
    </location>
</feature>
<organism evidence="2 3">
    <name type="scientific">candidate division TA06 bacterium</name>
    <dbReference type="NCBI Taxonomy" id="2250710"/>
    <lineage>
        <taxon>Bacteria</taxon>
        <taxon>Bacteria division TA06</taxon>
    </lineage>
</organism>
<feature type="signal peptide" evidence="1">
    <location>
        <begin position="1"/>
        <end position="21"/>
    </location>
</feature>
<evidence type="ECO:0000313" key="3">
    <source>
        <dbReference type="Proteomes" id="UP000736328"/>
    </source>
</evidence>
<dbReference type="AlphaFoldDB" id="A0A933MJB6"/>
<reference evidence="2" key="1">
    <citation type="submission" date="2020-07" db="EMBL/GenBank/DDBJ databases">
        <title>Huge and variable diversity of episymbiotic CPR bacteria and DPANN archaea in groundwater ecosystems.</title>
        <authorList>
            <person name="He C.Y."/>
            <person name="Keren R."/>
            <person name="Whittaker M."/>
            <person name="Farag I.F."/>
            <person name="Doudna J."/>
            <person name="Cate J.H.D."/>
            <person name="Banfield J.F."/>
        </authorList>
    </citation>
    <scope>NUCLEOTIDE SEQUENCE</scope>
    <source>
        <strain evidence="2">NC_groundwater_1520_Pr4_B-0.1um_53_5</strain>
    </source>
</reference>
<gene>
    <name evidence="2" type="ORF">HY768_04705</name>
</gene>
<evidence type="ECO:0000256" key="1">
    <source>
        <dbReference type="SAM" id="SignalP"/>
    </source>
</evidence>
<name>A0A933MJB6_UNCT6</name>
<sequence length="283" mass="31059">MNTTMRTLSWVLVLSAALAFAETIDVTIKGLDDGKKTTRQQDLKEATLDAKRQAIEQAGVTVESKSTVKNSVLQEDFIETQAKAVLLPGFQIMDIGYTQDGTYQVVLTGQVQVQPKPVSVEGDSGALLLLMDIYSVPITFQIDNKPLDAGRFTALVPLRDSSSLTAFPSIREVKKNYNNLPHYFAYLLKLPAGKHSIRVTANIINGSGPDKNGNTVEAEVSPGKSLIYEYRADPEYSFAAADSGFLFKKLEANKKPAATTGAYGRELRQDVTNKYETFTGFKF</sequence>
<evidence type="ECO:0000313" key="2">
    <source>
        <dbReference type="EMBL" id="MBI4726514.1"/>
    </source>
</evidence>
<keyword evidence="1" id="KW-0732">Signal</keyword>
<dbReference type="Proteomes" id="UP000736328">
    <property type="component" value="Unassembled WGS sequence"/>
</dbReference>
<accession>A0A933MJB6</accession>
<proteinExistence type="predicted"/>
<protein>
    <submittedName>
        <fullName evidence="2">Uncharacterized protein</fullName>
    </submittedName>
</protein>